<evidence type="ECO:0000259" key="3">
    <source>
        <dbReference type="PROSITE" id="PS50041"/>
    </source>
</evidence>
<dbReference type="InterPro" id="IPR051527">
    <property type="entry name" value="KLR_subfamily_B"/>
</dbReference>
<dbReference type="Pfam" id="PF00059">
    <property type="entry name" value="Lectin_C"/>
    <property type="match status" value="1"/>
</dbReference>
<dbReference type="InterPro" id="IPR016186">
    <property type="entry name" value="C-type_lectin-like/link_sf"/>
</dbReference>
<dbReference type="Proteomes" id="UP001476798">
    <property type="component" value="Unassembled WGS sequence"/>
</dbReference>
<evidence type="ECO:0000256" key="2">
    <source>
        <dbReference type="ARBA" id="ARBA00023157"/>
    </source>
</evidence>
<dbReference type="SMART" id="SM00321">
    <property type="entry name" value="WSC"/>
    <property type="match status" value="1"/>
</dbReference>
<dbReference type="SMART" id="SM00034">
    <property type="entry name" value="CLECT"/>
    <property type="match status" value="1"/>
</dbReference>
<dbReference type="SUPFAM" id="SSF56436">
    <property type="entry name" value="C-type lectin-like"/>
    <property type="match status" value="1"/>
</dbReference>
<dbReference type="PROSITE" id="PS51212">
    <property type="entry name" value="WSC"/>
    <property type="match status" value="1"/>
</dbReference>
<evidence type="ECO:0000313" key="5">
    <source>
        <dbReference type="EMBL" id="MEQ2161179.1"/>
    </source>
</evidence>
<protein>
    <recommendedName>
        <fullName evidence="7">C-type lectin domain-containing protein</fullName>
    </recommendedName>
</protein>
<dbReference type="InterPro" id="IPR016187">
    <property type="entry name" value="CTDL_fold"/>
</dbReference>
<dbReference type="EMBL" id="JAHRIO010010354">
    <property type="protein sequence ID" value="MEQ2161179.1"/>
    <property type="molecule type" value="Genomic_DNA"/>
</dbReference>
<evidence type="ECO:0000259" key="4">
    <source>
        <dbReference type="PROSITE" id="PS51212"/>
    </source>
</evidence>
<dbReference type="PROSITE" id="PS50041">
    <property type="entry name" value="C_TYPE_LECTIN_2"/>
    <property type="match status" value="1"/>
</dbReference>
<keyword evidence="2" id="KW-1015">Disulfide bond</keyword>
<feature type="non-terminal residue" evidence="5">
    <location>
        <position position="1"/>
    </location>
</feature>
<dbReference type="Gene3D" id="3.10.100.10">
    <property type="entry name" value="Mannose-Binding Protein A, subunit A"/>
    <property type="match status" value="1"/>
</dbReference>
<dbReference type="PANTHER" id="PTHR46784:SF1">
    <property type="entry name" value="KILLER CELL LECTIN-LIKE RECEPTOR SUBFAMILY B MEMBER 1"/>
    <property type="match status" value="1"/>
</dbReference>
<feature type="domain" description="WSC" evidence="4">
    <location>
        <begin position="1"/>
        <end position="111"/>
    </location>
</feature>
<evidence type="ECO:0008006" key="7">
    <source>
        <dbReference type="Google" id="ProtNLM"/>
    </source>
</evidence>
<organism evidence="5 6">
    <name type="scientific">Goodea atripinnis</name>
    <dbReference type="NCBI Taxonomy" id="208336"/>
    <lineage>
        <taxon>Eukaryota</taxon>
        <taxon>Metazoa</taxon>
        <taxon>Chordata</taxon>
        <taxon>Craniata</taxon>
        <taxon>Vertebrata</taxon>
        <taxon>Euteleostomi</taxon>
        <taxon>Actinopterygii</taxon>
        <taxon>Neopterygii</taxon>
        <taxon>Teleostei</taxon>
        <taxon>Neoteleostei</taxon>
        <taxon>Acanthomorphata</taxon>
        <taxon>Ovalentaria</taxon>
        <taxon>Atherinomorphae</taxon>
        <taxon>Cyprinodontiformes</taxon>
        <taxon>Goodeidae</taxon>
        <taxon>Goodea</taxon>
    </lineage>
</organism>
<sequence length="201" mass="22070">LSYAACLEDSSSRGGGRSELVIFTYSKPGNYTREQCNSVCFGLSHLYGGLGERHECLCSTNNEPNFISGSHCSAACTNRHVMTIFPEELSWKDARQQCLSRSGDLAVVRSDELCNLLARKVTQERGVWLGLSDVDSPGKLQWVNGSEALEGEEGQQHRSSISRGNVCVSFDQNGQTSSHLCDSKRAYVCQYNAQGMLTETL</sequence>
<reference evidence="5 6" key="1">
    <citation type="submission" date="2021-06" db="EMBL/GenBank/DDBJ databases">
        <authorList>
            <person name="Palmer J.M."/>
        </authorList>
    </citation>
    <scope>NUCLEOTIDE SEQUENCE [LARGE SCALE GENOMIC DNA]</scope>
    <source>
        <strain evidence="5 6">GA_2019</strain>
        <tissue evidence="5">Muscle</tissue>
    </source>
</reference>
<name>A0ABV0MPZ6_9TELE</name>
<dbReference type="InterPro" id="IPR002889">
    <property type="entry name" value="WSC_carb-bd"/>
</dbReference>
<keyword evidence="1" id="KW-0472">Membrane</keyword>
<comment type="caution">
    <text evidence="5">The sequence shown here is derived from an EMBL/GenBank/DDBJ whole genome shotgun (WGS) entry which is preliminary data.</text>
</comment>
<keyword evidence="6" id="KW-1185">Reference proteome</keyword>
<evidence type="ECO:0000256" key="1">
    <source>
        <dbReference type="ARBA" id="ARBA00022989"/>
    </source>
</evidence>
<dbReference type="CDD" id="cd00037">
    <property type="entry name" value="CLECT"/>
    <property type="match status" value="1"/>
</dbReference>
<evidence type="ECO:0000313" key="6">
    <source>
        <dbReference type="Proteomes" id="UP001476798"/>
    </source>
</evidence>
<feature type="domain" description="C-type lectin" evidence="3">
    <location>
        <begin position="77"/>
        <end position="190"/>
    </location>
</feature>
<proteinExistence type="predicted"/>
<accession>A0ABV0MPZ6</accession>
<dbReference type="InterPro" id="IPR001304">
    <property type="entry name" value="C-type_lectin-like"/>
</dbReference>
<keyword evidence="1" id="KW-1133">Transmembrane helix</keyword>
<dbReference type="PANTHER" id="PTHR46784">
    <property type="entry name" value="KILLER CELL LECTIN-LIKE RECEPTOR SUBFAMILY B MEMBER 1"/>
    <property type="match status" value="1"/>
</dbReference>
<keyword evidence="1" id="KW-0812">Transmembrane</keyword>
<gene>
    <name evidence="5" type="ORF">GOODEAATRI_007201</name>
</gene>